<dbReference type="Gene3D" id="3.40.50.300">
    <property type="entry name" value="P-loop containing nucleotide triphosphate hydrolases"/>
    <property type="match status" value="1"/>
</dbReference>
<dbReference type="PANTHER" id="PTHR12788:SF10">
    <property type="entry name" value="PROTEIN-TYROSINE SULFOTRANSFERASE"/>
    <property type="match status" value="1"/>
</dbReference>
<reference evidence="2 3" key="1">
    <citation type="submission" date="2015-09" db="EMBL/GenBank/DDBJ databases">
        <title>Identification and resolution of microdiversity through metagenomic sequencing of parallel consortia.</title>
        <authorList>
            <person name="Nelson W.C."/>
            <person name="Romine M.F."/>
            <person name="Lindemann S.R."/>
        </authorList>
    </citation>
    <scope>NUCLEOTIDE SEQUENCE [LARGE SCALE GENOMIC DNA]</scope>
    <source>
        <strain evidence="2">Ana</strain>
    </source>
</reference>
<evidence type="ECO:0000313" key="3">
    <source>
        <dbReference type="Proteomes" id="UP000050465"/>
    </source>
</evidence>
<gene>
    <name evidence="2" type="ORF">HLUCCA11_19275</name>
</gene>
<evidence type="ECO:0000313" key="2">
    <source>
        <dbReference type="EMBL" id="KPQ33221.1"/>
    </source>
</evidence>
<organism evidence="2 3">
    <name type="scientific">Phormidesmis priestleyi Ana</name>
    <dbReference type="NCBI Taxonomy" id="1666911"/>
    <lineage>
        <taxon>Bacteria</taxon>
        <taxon>Bacillati</taxon>
        <taxon>Cyanobacteriota</taxon>
        <taxon>Cyanophyceae</taxon>
        <taxon>Leptolyngbyales</taxon>
        <taxon>Leptolyngbyaceae</taxon>
        <taxon>Phormidesmis</taxon>
    </lineage>
</organism>
<dbReference type="Proteomes" id="UP000050465">
    <property type="component" value="Unassembled WGS sequence"/>
</dbReference>
<sequence length="259" mass="29984">MNSKKIIFVGGLHRSGTSLLHQILRSHPDVSGFHNTGVPEDEGQHLQSVYLPAAAFGGPGRFGFRKDALMDENHPLATTKNADKLWQEWSQYWNLDKPFLVEKSPPNLLRTRFLNQLFPECKIVIVLRHPIAVAYATKKWCKSPIPLLIEHNLRCYEQFFTDSHSLSNIYLLRYEEFVAEPKKHVSALLEWIGLQSFQNSVRVNSNVNRKYFQEWQNVAKTPIKKSLFDAFSNYRKFDKRASRFGYSFSTPEALAVLKR</sequence>
<dbReference type="EMBL" id="LJZR01000036">
    <property type="protein sequence ID" value="KPQ33221.1"/>
    <property type="molecule type" value="Genomic_DNA"/>
</dbReference>
<dbReference type="PATRIC" id="fig|1666911.3.peg.2134"/>
<dbReference type="AlphaFoldDB" id="A0A0P7ZF24"/>
<dbReference type="GO" id="GO:0008476">
    <property type="term" value="F:protein-tyrosine sulfotransferase activity"/>
    <property type="evidence" value="ECO:0007669"/>
    <property type="project" value="InterPro"/>
</dbReference>
<dbReference type="InterPro" id="IPR026634">
    <property type="entry name" value="TPST-like"/>
</dbReference>
<dbReference type="PANTHER" id="PTHR12788">
    <property type="entry name" value="PROTEIN-TYROSINE SULFOTRANSFERASE 2"/>
    <property type="match status" value="1"/>
</dbReference>
<comment type="caution">
    <text evidence="2">The sequence shown here is derived from an EMBL/GenBank/DDBJ whole genome shotgun (WGS) entry which is preliminary data.</text>
</comment>
<protein>
    <submittedName>
        <fullName evidence="2">Sulfotransferase family</fullName>
    </submittedName>
</protein>
<proteinExistence type="predicted"/>
<dbReference type="Pfam" id="PF13469">
    <property type="entry name" value="Sulfotransfer_3"/>
    <property type="match status" value="1"/>
</dbReference>
<dbReference type="SUPFAM" id="SSF52540">
    <property type="entry name" value="P-loop containing nucleoside triphosphate hydrolases"/>
    <property type="match status" value="1"/>
</dbReference>
<dbReference type="STRING" id="1666911.HLUCCA11_19275"/>
<accession>A0A0P7ZF24</accession>
<evidence type="ECO:0000256" key="1">
    <source>
        <dbReference type="ARBA" id="ARBA00022679"/>
    </source>
</evidence>
<dbReference type="InterPro" id="IPR027417">
    <property type="entry name" value="P-loop_NTPase"/>
</dbReference>
<keyword evidence="1 2" id="KW-0808">Transferase</keyword>
<name>A0A0P7ZF24_9CYAN</name>